<keyword evidence="3 8" id="KW-0812">Transmembrane</keyword>
<evidence type="ECO:0000256" key="3">
    <source>
        <dbReference type="ARBA" id="ARBA00022692"/>
    </source>
</evidence>
<dbReference type="KEGG" id="aplc:110975113"/>
<gene>
    <name evidence="10" type="primary">LOC110975113</name>
</gene>
<accession>A0A8B7XQ56</accession>
<proteinExistence type="inferred from homology"/>
<dbReference type="AlphaFoldDB" id="A0A8B7XQ56"/>
<evidence type="ECO:0000256" key="7">
    <source>
        <dbReference type="ARBA" id="ARBA00032957"/>
    </source>
</evidence>
<comment type="subcellular location">
    <subcellularLocation>
        <location evidence="1">Nucleus inner membrane</location>
        <topology evidence="1">Multi-pass membrane protein</topology>
    </subcellularLocation>
</comment>
<keyword evidence="5 8" id="KW-0472">Membrane</keyword>
<name>A0A8B7XQ56_ACAPL</name>
<sequence>MAGATFLPKAVLFVAISAFGLCVCFLTVFQFGMFLFREGLAMGVVDGRQSAHDKDAADPYVSDLLLDLLLIAAFVLQHSLLARRPWKDFIQWLGLDVVERSLYILATCGALQTLMQYWRPLFPESVLWALDTDSRWVWTVLGILSFLGWLCVVGVVMVLDYAELVGIKQVYYFLMDLDPPLQMKSREYQRLFQNFRHPVMTGLLIILWAVPVMTMGRLVLALSLTIYTFYGHSLDMRDYDYICQQHQLKKRTLRSPQGFRATGGRASSVGYG</sequence>
<protein>
    <recommendedName>
        <fullName evidence="7">Nuclear envelope membrane protein</fullName>
    </recommendedName>
    <alternativeName>
        <fullName evidence="6">Nuclear rim protein</fullName>
    </alternativeName>
</protein>
<dbReference type="OMA" id="WSIWFPL"/>
<feature type="transmembrane region" description="Helical" evidence="8">
    <location>
        <begin position="64"/>
        <end position="81"/>
    </location>
</feature>
<dbReference type="PANTHER" id="PTHR31040:SF1">
    <property type="entry name" value="NURIM"/>
    <property type="match status" value="1"/>
</dbReference>
<dbReference type="GO" id="GO:0005637">
    <property type="term" value="C:nuclear inner membrane"/>
    <property type="evidence" value="ECO:0007669"/>
    <property type="project" value="UniProtKB-SubCell"/>
</dbReference>
<dbReference type="Proteomes" id="UP000694845">
    <property type="component" value="Unplaced"/>
</dbReference>
<dbReference type="GeneID" id="110975113"/>
<evidence type="ECO:0000256" key="2">
    <source>
        <dbReference type="ARBA" id="ARBA00010631"/>
    </source>
</evidence>
<evidence type="ECO:0000256" key="4">
    <source>
        <dbReference type="ARBA" id="ARBA00022989"/>
    </source>
</evidence>
<comment type="similarity">
    <text evidence="2">Belongs to the nurim family.</text>
</comment>
<feature type="transmembrane region" description="Helical" evidence="8">
    <location>
        <begin position="138"/>
        <end position="159"/>
    </location>
</feature>
<dbReference type="OrthoDB" id="10050858at2759"/>
<keyword evidence="9" id="KW-1185">Reference proteome</keyword>
<evidence type="ECO:0000256" key="6">
    <source>
        <dbReference type="ARBA" id="ARBA00031700"/>
    </source>
</evidence>
<dbReference type="RefSeq" id="XP_022082953.1">
    <property type="nucleotide sequence ID" value="XM_022227261.1"/>
</dbReference>
<keyword evidence="4 8" id="KW-1133">Transmembrane helix</keyword>
<organism evidence="9 10">
    <name type="scientific">Acanthaster planci</name>
    <name type="common">Crown-of-thorns starfish</name>
    <dbReference type="NCBI Taxonomy" id="133434"/>
    <lineage>
        <taxon>Eukaryota</taxon>
        <taxon>Metazoa</taxon>
        <taxon>Echinodermata</taxon>
        <taxon>Eleutherozoa</taxon>
        <taxon>Asterozoa</taxon>
        <taxon>Asteroidea</taxon>
        <taxon>Valvatacea</taxon>
        <taxon>Valvatida</taxon>
        <taxon>Acanthasteridae</taxon>
        <taxon>Acanthaster</taxon>
    </lineage>
</organism>
<dbReference type="InterPro" id="IPR033580">
    <property type="entry name" value="Nurim-like"/>
</dbReference>
<evidence type="ECO:0000256" key="1">
    <source>
        <dbReference type="ARBA" id="ARBA00004473"/>
    </source>
</evidence>
<evidence type="ECO:0000256" key="5">
    <source>
        <dbReference type="ARBA" id="ARBA00023136"/>
    </source>
</evidence>
<feature type="transmembrane region" description="Helical" evidence="8">
    <location>
        <begin position="203"/>
        <end position="230"/>
    </location>
</feature>
<dbReference type="PANTHER" id="PTHR31040">
    <property type="entry name" value="NURIM"/>
    <property type="match status" value="1"/>
</dbReference>
<evidence type="ECO:0000313" key="10">
    <source>
        <dbReference type="RefSeq" id="XP_022082953.1"/>
    </source>
</evidence>
<evidence type="ECO:0000256" key="8">
    <source>
        <dbReference type="SAM" id="Phobius"/>
    </source>
</evidence>
<feature type="transmembrane region" description="Helical" evidence="8">
    <location>
        <begin position="12"/>
        <end position="36"/>
    </location>
</feature>
<reference evidence="10" key="1">
    <citation type="submission" date="2025-08" db="UniProtKB">
        <authorList>
            <consortium name="RefSeq"/>
        </authorList>
    </citation>
    <scope>IDENTIFICATION</scope>
</reference>
<evidence type="ECO:0000313" key="9">
    <source>
        <dbReference type="Proteomes" id="UP000694845"/>
    </source>
</evidence>